<gene>
    <name evidence="2" type="ORF">SAMN05216499_102522</name>
</gene>
<evidence type="ECO:0008006" key="4">
    <source>
        <dbReference type="Google" id="ProtNLM"/>
    </source>
</evidence>
<dbReference type="PANTHER" id="PTHR36221">
    <property type="entry name" value="DUF742 DOMAIN-CONTAINING PROTEIN"/>
    <property type="match status" value="1"/>
</dbReference>
<accession>A0A1M6XTL0</accession>
<dbReference type="Pfam" id="PF05331">
    <property type="entry name" value="DUF742"/>
    <property type="match status" value="1"/>
</dbReference>
<feature type="compositionally biased region" description="Low complexity" evidence="1">
    <location>
        <begin position="1"/>
        <end position="16"/>
    </location>
</feature>
<reference evidence="2 3" key="1">
    <citation type="submission" date="2016-11" db="EMBL/GenBank/DDBJ databases">
        <authorList>
            <person name="Jaros S."/>
            <person name="Januszkiewicz K."/>
            <person name="Wedrychowicz H."/>
        </authorList>
    </citation>
    <scope>NUCLEOTIDE SEQUENCE [LARGE SCALE GENOMIC DNA]</scope>
    <source>
        <strain evidence="2 3">CGMCC 4.2025</strain>
    </source>
</reference>
<proteinExistence type="predicted"/>
<sequence length="137" mass="14431">MTPGRPGTSGAATTPEPGTPGGRGRRLVPAYLATGGRERPRGTADFDRLTVLVSTDQQPPEMDFGPEHRRLWTLLRPGALTVVECAAHLGLPVSATVFLAADLVGGGHLLARSPVPKAEAIDRTLIERLLVGLRALP</sequence>
<dbReference type="AlphaFoldDB" id="A0A1M6XTL0"/>
<protein>
    <recommendedName>
        <fullName evidence="4">DUF742 domain-containing protein</fullName>
    </recommendedName>
</protein>
<organism evidence="2 3">
    <name type="scientific">Actinacidiphila paucisporea</name>
    <dbReference type="NCBI Taxonomy" id="310782"/>
    <lineage>
        <taxon>Bacteria</taxon>
        <taxon>Bacillati</taxon>
        <taxon>Actinomycetota</taxon>
        <taxon>Actinomycetes</taxon>
        <taxon>Kitasatosporales</taxon>
        <taxon>Streptomycetaceae</taxon>
        <taxon>Actinacidiphila</taxon>
    </lineage>
</organism>
<feature type="region of interest" description="Disordered" evidence="1">
    <location>
        <begin position="1"/>
        <end position="28"/>
    </location>
</feature>
<dbReference type="RefSeq" id="WP_073494379.1">
    <property type="nucleotide sequence ID" value="NZ_FRBI01000002.1"/>
</dbReference>
<dbReference type="Proteomes" id="UP000184111">
    <property type="component" value="Unassembled WGS sequence"/>
</dbReference>
<evidence type="ECO:0000313" key="3">
    <source>
        <dbReference type="Proteomes" id="UP000184111"/>
    </source>
</evidence>
<dbReference type="OrthoDB" id="4563801at2"/>
<name>A0A1M6XTL0_9ACTN</name>
<dbReference type="PANTHER" id="PTHR36221:SF1">
    <property type="entry name" value="DUF742 DOMAIN-CONTAINING PROTEIN"/>
    <property type="match status" value="1"/>
</dbReference>
<dbReference type="InterPro" id="IPR007995">
    <property type="entry name" value="DUF742"/>
</dbReference>
<keyword evidence="3" id="KW-1185">Reference proteome</keyword>
<dbReference type="EMBL" id="FRBI01000002">
    <property type="protein sequence ID" value="SHL09209.1"/>
    <property type="molecule type" value="Genomic_DNA"/>
</dbReference>
<dbReference type="STRING" id="310782.SAMN05216499_102522"/>
<evidence type="ECO:0000256" key="1">
    <source>
        <dbReference type="SAM" id="MobiDB-lite"/>
    </source>
</evidence>
<evidence type="ECO:0000313" key="2">
    <source>
        <dbReference type="EMBL" id="SHL09209.1"/>
    </source>
</evidence>